<keyword evidence="6 13" id="KW-0812">Transmembrane</keyword>
<evidence type="ECO:0000256" key="2">
    <source>
        <dbReference type="ARBA" id="ARBA00004651"/>
    </source>
</evidence>
<protein>
    <submittedName>
        <fullName evidence="15">Site-2 protease family protein</fullName>
    </submittedName>
</protein>
<feature type="domain" description="Peptidase M50" evidence="14">
    <location>
        <begin position="142"/>
        <end position="193"/>
    </location>
</feature>
<evidence type="ECO:0000256" key="12">
    <source>
        <dbReference type="ARBA" id="ARBA00023136"/>
    </source>
</evidence>
<dbReference type="GO" id="GO:0006508">
    <property type="term" value="P:proteolysis"/>
    <property type="evidence" value="ECO:0007669"/>
    <property type="project" value="UniProtKB-KW"/>
</dbReference>
<comment type="caution">
    <text evidence="15">The sequence shown here is derived from an EMBL/GenBank/DDBJ whole genome shotgun (WGS) entry which is preliminary data.</text>
</comment>
<organism evidence="15 16">
    <name type="scientific">Thiothrix lacustris</name>
    <dbReference type="NCBI Taxonomy" id="525917"/>
    <lineage>
        <taxon>Bacteria</taxon>
        <taxon>Pseudomonadati</taxon>
        <taxon>Pseudomonadota</taxon>
        <taxon>Gammaproteobacteria</taxon>
        <taxon>Thiotrichales</taxon>
        <taxon>Thiotrichaceae</taxon>
        <taxon>Thiothrix</taxon>
    </lineage>
</organism>
<keyword evidence="8" id="KW-0378">Hydrolase</keyword>
<name>A0A1Y1QH01_9GAMM</name>
<keyword evidence="9" id="KW-0862">Zinc</keyword>
<evidence type="ECO:0000259" key="14">
    <source>
        <dbReference type="Pfam" id="PF02163"/>
    </source>
</evidence>
<comment type="similarity">
    <text evidence="3">Belongs to the peptidase M50B family.</text>
</comment>
<sequence length="218" mass="23545">MDFDLNTFMYGLATWAIPVLFAITLHEVAHGWVANKLGDSTAKMLGRLSLNPIKHVDPIGTVAVPAVLLLINAPFLFGWAKPVPVNFRNLKNYRKDMILVAAAGPGANLIMAILWMLALSFSASWIGDENIARGFMDMSRNGVVINLVLLVFNLLPIPPLDGGRVLSGVLPPSLSRVMDQVEPYGMIIVVALLYFGVLSAVMSPLVASLAALLGHIFL</sequence>
<dbReference type="PANTHER" id="PTHR35864:SF1">
    <property type="entry name" value="ZINC METALLOPROTEASE YWHC-RELATED"/>
    <property type="match status" value="1"/>
</dbReference>
<evidence type="ECO:0000256" key="7">
    <source>
        <dbReference type="ARBA" id="ARBA00022723"/>
    </source>
</evidence>
<evidence type="ECO:0000256" key="8">
    <source>
        <dbReference type="ARBA" id="ARBA00022801"/>
    </source>
</evidence>
<dbReference type="AlphaFoldDB" id="A0A1Y1QH01"/>
<dbReference type="InterPro" id="IPR008915">
    <property type="entry name" value="Peptidase_M50"/>
</dbReference>
<evidence type="ECO:0000256" key="3">
    <source>
        <dbReference type="ARBA" id="ARBA00007931"/>
    </source>
</evidence>
<feature type="transmembrane region" description="Helical" evidence="13">
    <location>
        <begin position="97"/>
        <end position="121"/>
    </location>
</feature>
<dbReference type="GO" id="GO:0005886">
    <property type="term" value="C:plasma membrane"/>
    <property type="evidence" value="ECO:0007669"/>
    <property type="project" value="UniProtKB-SubCell"/>
</dbReference>
<dbReference type="InterPro" id="IPR052348">
    <property type="entry name" value="Metallopeptidase_M50B"/>
</dbReference>
<dbReference type="EMBL" id="MTEJ01000286">
    <property type="protein sequence ID" value="OQX05499.1"/>
    <property type="molecule type" value="Genomic_DNA"/>
</dbReference>
<keyword evidence="5 15" id="KW-0645">Protease</keyword>
<feature type="transmembrane region" description="Helical" evidence="13">
    <location>
        <begin position="55"/>
        <end position="77"/>
    </location>
</feature>
<gene>
    <name evidence="15" type="ORF">BWK73_33435</name>
</gene>
<comment type="subcellular location">
    <subcellularLocation>
        <location evidence="2">Cell membrane</location>
        <topology evidence="2">Multi-pass membrane protein</topology>
    </subcellularLocation>
</comment>
<evidence type="ECO:0000256" key="11">
    <source>
        <dbReference type="ARBA" id="ARBA00023049"/>
    </source>
</evidence>
<dbReference type="GO" id="GO:0008237">
    <property type="term" value="F:metallopeptidase activity"/>
    <property type="evidence" value="ECO:0007669"/>
    <property type="project" value="UniProtKB-KW"/>
</dbReference>
<feature type="transmembrane region" description="Helical" evidence="13">
    <location>
        <begin position="184"/>
        <end position="213"/>
    </location>
</feature>
<keyword evidence="10 13" id="KW-1133">Transmembrane helix</keyword>
<feature type="transmembrane region" description="Helical" evidence="13">
    <location>
        <begin position="142"/>
        <end position="160"/>
    </location>
</feature>
<accession>A0A1Y1QH01</accession>
<evidence type="ECO:0000256" key="6">
    <source>
        <dbReference type="ARBA" id="ARBA00022692"/>
    </source>
</evidence>
<evidence type="ECO:0000256" key="5">
    <source>
        <dbReference type="ARBA" id="ARBA00022670"/>
    </source>
</evidence>
<dbReference type="Pfam" id="PF02163">
    <property type="entry name" value="Peptidase_M50"/>
    <property type="match status" value="1"/>
</dbReference>
<dbReference type="GO" id="GO:0046872">
    <property type="term" value="F:metal ion binding"/>
    <property type="evidence" value="ECO:0007669"/>
    <property type="project" value="UniProtKB-KW"/>
</dbReference>
<evidence type="ECO:0000313" key="15">
    <source>
        <dbReference type="EMBL" id="OQX05499.1"/>
    </source>
</evidence>
<keyword evidence="4" id="KW-1003">Cell membrane</keyword>
<dbReference type="CDD" id="cd06158">
    <property type="entry name" value="S2P-M50_like_1"/>
    <property type="match status" value="1"/>
</dbReference>
<feature type="transmembrane region" description="Helical" evidence="13">
    <location>
        <begin position="12"/>
        <end position="34"/>
    </location>
</feature>
<keyword evidence="7" id="KW-0479">Metal-binding</keyword>
<keyword evidence="12 13" id="KW-0472">Membrane</keyword>
<evidence type="ECO:0000256" key="1">
    <source>
        <dbReference type="ARBA" id="ARBA00001947"/>
    </source>
</evidence>
<evidence type="ECO:0000256" key="4">
    <source>
        <dbReference type="ARBA" id="ARBA00022475"/>
    </source>
</evidence>
<evidence type="ECO:0000313" key="16">
    <source>
        <dbReference type="Proteomes" id="UP000192491"/>
    </source>
</evidence>
<evidence type="ECO:0000256" key="13">
    <source>
        <dbReference type="SAM" id="Phobius"/>
    </source>
</evidence>
<evidence type="ECO:0000256" key="9">
    <source>
        <dbReference type="ARBA" id="ARBA00022833"/>
    </source>
</evidence>
<dbReference type="Proteomes" id="UP000192491">
    <property type="component" value="Unassembled WGS sequence"/>
</dbReference>
<keyword evidence="11" id="KW-0482">Metalloprotease</keyword>
<reference evidence="15 16" key="1">
    <citation type="submission" date="2017-01" db="EMBL/GenBank/DDBJ databases">
        <title>Novel large sulfur bacteria in the metagenomes of groundwater-fed chemosynthetic microbial mats in the Lake Huron basin.</title>
        <authorList>
            <person name="Sharrar A.M."/>
            <person name="Flood B.E."/>
            <person name="Bailey J.V."/>
            <person name="Jones D.S."/>
            <person name="Biddanda B."/>
            <person name="Ruberg S.A."/>
            <person name="Marcus D.N."/>
            <person name="Dick G.J."/>
        </authorList>
    </citation>
    <scope>NUCLEOTIDE SEQUENCE [LARGE SCALE GENOMIC DNA]</scope>
    <source>
        <strain evidence="15">A8</strain>
    </source>
</reference>
<proteinExistence type="inferred from homology"/>
<comment type="cofactor">
    <cofactor evidence="1">
        <name>Zn(2+)</name>
        <dbReference type="ChEBI" id="CHEBI:29105"/>
    </cofactor>
</comment>
<dbReference type="PANTHER" id="PTHR35864">
    <property type="entry name" value="ZINC METALLOPROTEASE MJ0611-RELATED"/>
    <property type="match status" value="1"/>
</dbReference>
<dbReference type="InterPro" id="IPR044537">
    <property type="entry name" value="Rip2-like"/>
</dbReference>
<evidence type="ECO:0000256" key="10">
    <source>
        <dbReference type="ARBA" id="ARBA00022989"/>
    </source>
</evidence>